<dbReference type="InterPro" id="IPR014131">
    <property type="entry name" value="Chlamydia_phage_Vp3"/>
</dbReference>
<feature type="compositionally biased region" description="Polar residues" evidence="1">
    <location>
        <begin position="156"/>
        <end position="168"/>
    </location>
</feature>
<dbReference type="Pfam" id="PF09675">
    <property type="entry name" value="Chlamy_scaf"/>
    <property type="match status" value="1"/>
</dbReference>
<name>A0AAU8B0G5_9VIRU</name>
<sequence length="168" mass="18965">MVEFYTRYKAPKSPVADSSKPSLTQQEFKESCDINNILAKFSVQARALGVEPSQLMPQDQGTYGDFSQLDDFQTAQNKIAFLNDQFSNLPSDVRRIFGDNLNTFMSALSDPNRIDELGELGVWNKDSFLEFKRQRAQLLQQDQPQNADKTAVTEKQLVNNESSSSVQS</sequence>
<feature type="region of interest" description="Disordered" evidence="1">
    <location>
        <begin position="139"/>
        <end position="168"/>
    </location>
</feature>
<feature type="compositionally biased region" description="Low complexity" evidence="1">
    <location>
        <begin position="139"/>
        <end position="148"/>
    </location>
</feature>
<accession>A0AAU8B0G5</accession>
<evidence type="ECO:0000313" key="3">
    <source>
        <dbReference type="EMBL" id="XCD06100.1"/>
    </source>
</evidence>
<organism evidence="2">
    <name type="scientific">Dulem virus 125</name>
    <dbReference type="NCBI Taxonomy" id="3145602"/>
    <lineage>
        <taxon>Viruses</taxon>
        <taxon>Monodnaviria</taxon>
        <taxon>Sangervirae</taxon>
        <taxon>Phixviricota</taxon>
        <taxon>Malgrandaviricetes</taxon>
        <taxon>Petitvirales</taxon>
        <taxon>Microviridae</taxon>
        <taxon>Microvirus</taxon>
    </lineage>
</organism>
<evidence type="ECO:0000313" key="2">
    <source>
        <dbReference type="EMBL" id="XCD04804.1"/>
    </source>
</evidence>
<proteinExistence type="predicted"/>
<dbReference type="EMBL" id="PP511508">
    <property type="protein sequence ID" value="XCD04804.1"/>
    <property type="molecule type" value="Genomic_DNA"/>
</dbReference>
<protein>
    <submittedName>
        <fullName evidence="2">Internal scaffolding protein</fullName>
    </submittedName>
</protein>
<dbReference type="EMBL" id="PP511633">
    <property type="protein sequence ID" value="XCD06100.1"/>
    <property type="molecule type" value="Genomic_DNA"/>
</dbReference>
<evidence type="ECO:0000256" key="1">
    <source>
        <dbReference type="SAM" id="MobiDB-lite"/>
    </source>
</evidence>
<reference evidence="2" key="1">
    <citation type="submission" date="2024-03" db="EMBL/GenBank/DDBJ databases">
        <title>Diverse circular DNA viruses in blood, oral, and fecal samples of captive lemurs.</title>
        <authorList>
            <person name="Paietta E.N."/>
            <person name="Kraberger S."/>
            <person name="Lund M.C."/>
            <person name="Custer J.M."/>
            <person name="Vargas K.M."/>
            <person name="Ehmke E.E."/>
            <person name="Yoder A.D."/>
            <person name="Varsani A."/>
        </authorList>
    </citation>
    <scope>NUCLEOTIDE SEQUENCE</scope>
    <source>
        <strain evidence="2">Duke_24FF_1204</strain>
        <strain evidence="3">Duke_25FF_1256</strain>
    </source>
</reference>